<comment type="caution">
    <text evidence="5">The sequence shown here is derived from an EMBL/GenBank/DDBJ whole genome shotgun (WGS) entry which is preliminary data.</text>
</comment>
<evidence type="ECO:0000259" key="4">
    <source>
        <dbReference type="PROSITE" id="PS01124"/>
    </source>
</evidence>
<dbReference type="PROSITE" id="PS00041">
    <property type="entry name" value="HTH_ARAC_FAMILY_1"/>
    <property type="match status" value="1"/>
</dbReference>
<dbReference type="RefSeq" id="WP_047833262.1">
    <property type="nucleotide sequence ID" value="NZ_QGQD01000047.1"/>
</dbReference>
<dbReference type="SMART" id="SM00342">
    <property type="entry name" value="HTH_ARAC"/>
    <property type="match status" value="1"/>
</dbReference>
<dbReference type="InterPro" id="IPR020449">
    <property type="entry name" value="Tscrpt_reg_AraC-type_HTH"/>
</dbReference>
<evidence type="ECO:0000313" key="5">
    <source>
        <dbReference type="EMBL" id="TLD00782.1"/>
    </source>
</evidence>
<dbReference type="SUPFAM" id="SSF51215">
    <property type="entry name" value="Regulatory protein AraC"/>
    <property type="match status" value="1"/>
</dbReference>
<dbReference type="STRING" id="180332.GCA_000797495_00050"/>
<gene>
    <name evidence="5" type="primary">soxS_5</name>
    <name evidence="5" type="ORF">DSM106044_02358</name>
</gene>
<dbReference type="SUPFAM" id="SSF46689">
    <property type="entry name" value="Homeodomain-like"/>
    <property type="match status" value="1"/>
</dbReference>
<proteinExistence type="predicted"/>
<feature type="domain" description="HTH araC/xylS-type" evidence="4">
    <location>
        <begin position="187"/>
        <end position="286"/>
    </location>
</feature>
<dbReference type="InterPro" id="IPR037923">
    <property type="entry name" value="HTH-like"/>
</dbReference>
<dbReference type="PANTHER" id="PTHR43280:SF2">
    <property type="entry name" value="HTH-TYPE TRANSCRIPTIONAL REGULATOR EXSA"/>
    <property type="match status" value="1"/>
</dbReference>
<evidence type="ECO:0000313" key="6">
    <source>
        <dbReference type="Proteomes" id="UP000306509"/>
    </source>
</evidence>
<name>A0A4U8Q790_9FIRM</name>
<dbReference type="PRINTS" id="PR00032">
    <property type="entry name" value="HTHARAC"/>
</dbReference>
<keyword evidence="3" id="KW-0804">Transcription</keyword>
<evidence type="ECO:0000256" key="2">
    <source>
        <dbReference type="ARBA" id="ARBA00023125"/>
    </source>
</evidence>
<dbReference type="EMBL" id="QGQD01000047">
    <property type="protein sequence ID" value="TLD00782.1"/>
    <property type="molecule type" value="Genomic_DNA"/>
</dbReference>
<dbReference type="InterPro" id="IPR018060">
    <property type="entry name" value="HTH_AraC"/>
</dbReference>
<dbReference type="PROSITE" id="PS01124">
    <property type="entry name" value="HTH_ARAC_FAMILY_2"/>
    <property type="match status" value="1"/>
</dbReference>
<keyword evidence="6" id="KW-1185">Reference proteome</keyword>
<evidence type="ECO:0000256" key="3">
    <source>
        <dbReference type="ARBA" id="ARBA00023163"/>
    </source>
</evidence>
<dbReference type="Gene3D" id="1.10.10.60">
    <property type="entry name" value="Homeodomain-like"/>
    <property type="match status" value="2"/>
</dbReference>
<organism evidence="5 6">
    <name type="scientific">Robinsoniella peoriensis</name>
    <dbReference type="NCBI Taxonomy" id="180332"/>
    <lineage>
        <taxon>Bacteria</taxon>
        <taxon>Bacillati</taxon>
        <taxon>Bacillota</taxon>
        <taxon>Clostridia</taxon>
        <taxon>Lachnospirales</taxon>
        <taxon>Lachnospiraceae</taxon>
        <taxon>Robinsoniella</taxon>
    </lineage>
</organism>
<keyword evidence="2" id="KW-0238">DNA-binding</keyword>
<dbReference type="Proteomes" id="UP000306509">
    <property type="component" value="Unassembled WGS sequence"/>
</dbReference>
<dbReference type="GO" id="GO:0043565">
    <property type="term" value="F:sequence-specific DNA binding"/>
    <property type="evidence" value="ECO:0007669"/>
    <property type="project" value="InterPro"/>
</dbReference>
<dbReference type="Pfam" id="PF12833">
    <property type="entry name" value="HTH_18"/>
    <property type="match status" value="1"/>
</dbReference>
<dbReference type="AlphaFoldDB" id="A0A4U8Q790"/>
<sequence>MPVSTYKTAYLSNLSHSMPSFIFCGRKDFVPNEVHVKRIFPAFNIMFVRYGCIHIMEDNQLYILKKGDWFIQTPNLLHYGVHPQPDPASFYFIHCMPLEEWNISDRGVPTAPSMEILDTGSGMFPPYFKLQMPLQSSCSESTMELAEQFVTRYHHNTLLENQSSFQQLLHSMIQKSRRFTSEQNIGDDIAAYMYLHFLDRNFNLDLLCSKFGFTRQYVTKLLKKKTGKSFLEYIRYLKIDYAKKQLSAGNVQITALAEKLGYSDTAAFSHMFKKELGESPNSYCKRVFQA</sequence>
<keyword evidence="1" id="KW-0805">Transcription regulation</keyword>
<dbReference type="PANTHER" id="PTHR43280">
    <property type="entry name" value="ARAC-FAMILY TRANSCRIPTIONAL REGULATOR"/>
    <property type="match status" value="1"/>
</dbReference>
<dbReference type="InterPro" id="IPR009057">
    <property type="entry name" value="Homeodomain-like_sf"/>
</dbReference>
<reference evidence="5 6" key="1">
    <citation type="journal article" date="2019" name="Anaerobe">
        <title>Detection of Robinsoniella peoriensis in multiple bone samples of a trauma patient.</title>
        <authorList>
            <person name="Schrottner P."/>
            <person name="Hartwich K."/>
            <person name="Bunk B."/>
            <person name="Schober I."/>
            <person name="Helbig S."/>
            <person name="Rudolph W.W."/>
            <person name="Gunzer F."/>
        </authorList>
    </citation>
    <scope>NUCLEOTIDE SEQUENCE [LARGE SCALE GENOMIC DNA]</scope>
    <source>
        <strain evidence="5 6">DSM 106044</strain>
    </source>
</reference>
<accession>A0A4U8Q790</accession>
<dbReference type="GO" id="GO:0003700">
    <property type="term" value="F:DNA-binding transcription factor activity"/>
    <property type="evidence" value="ECO:0007669"/>
    <property type="project" value="InterPro"/>
</dbReference>
<protein>
    <submittedName>
        <fullName evidence="5">Regulatory protein SoxS</fullName>
    </submittedName>
</protein>
<evidence type="ECO:0000256" key="1">
    <source>
        <dbReference type="ARBA" id="ARBA00023015"/>
    </source>
</evidence>
<dbReference type="InterPro" id="IPR018062">
    <property type="entry name" value="HTH_AraC-typ_CS"/>
</dbReference>